<keyword evidence="6" id="KW-1185">Reference proteome</keyword>
<comment type="similarity">
    <text evidence="1">Belongs to the glycosyl hydrolase 2 family.</text>
</comment>
<keyword evidence="3" id="KW-0326">Glycosidase</keyword>
<name>A0ABU6G0K8_9BACL</name>
<accession>A0ABU6G0K8</accession>
<gene>
    <name evidence="5" type="ORF">P4I72_11055</name>
</gene>
<evidence type="ECO:0000259" key="4">
    <source>
        <dbReference type="Pfam" id="PF18565"/>
    </source>
</evidence>
<dbReference type="PANTHER" id="PTHR42732">
    <property type="entry name" value="BETA-GALACTOSIDASE"/>
    <property type="match status" value="1"/>
</dbReference>
<proteinExistence type="inferred from homology"/>
<feature type="domain" description="Glycoside hydrolase family 2" evidence="4">
    <location>
        <begin position="26"/>
        <end position="126"/>
    </location>
</feature>
<evidence type="ECO:0000313" key="5">
    <source>
        <dbReference type="EMBL" id="MEC0227662.1"/>
    </source>
</evidence>
<dbReference type="Gene3D" id="2.60.40.10">
    <property type="entry name" value="Immunoglobulins"/>
    <property type="match status" value="1"/>
</dbReference>
<dbReference type="InterPro" id="IPR040605">
    <property type="entry name" value="Glyco_hydro2_dom5"/>
</dbReference>
<dbReference type="Pfam" id="PF18565">
    <property type="entry name" value="Glyco_hydro2_C5"/>
    <property type="match status" value="1"/>
</dbReference>
<evidence type="ECO:0000256" key="1">
    <source>
        <dbReference type="ARBA" id="ARBA00007401"/>
    </source>
</evidence>
<protein>
    <recommendedName>
        <fullName evidence="4">Glycoside hydrolase family 2 domain-containing protein</fullName>
    </recommendedName>
</protein>
<dbReference type="InterPro" id="IPR051913">
    <property type="entry name" value="GH2_Domain-Containing"/>
</dbReference>
<evidence type="ECO:0000313" key="6">
    <source>
        <dbReference type="Proteomes" id="UP001338137"/>
    </source>
</evidence>
<evidence type="ECO:0000256" key="2">
    <source>
        <dbReference type="ARBA" id="ARBA00022801"/>
    </source>
</evidence>
<dbReference type="InterPro" id="IPR013783">
    <property type="entry name" value="Ig-like_fold"/>
</dbReference>
<organism evidence="5 6">
    <name type="scientific">Paenibacillus alba</name>
    <dbReference type="NCBI Taxonomy" id="1197127"/>
    <lineage>
        <taxon>Bacteria</taxon>
        <taxon>Bacillati</taxon>
        <taxon>Bacillota</taxon>
        <taxon>Bacilli</taxon>
        <taxon>Bacillales</taxon>
        <taxon>Paenibacillaceae</taxon>
        <taxon>Paenibacillus</taxon>
    </lineage>
</organism>
<dbReference type="PANTHER" id="PTHR42732:SF1">
    <property type="entry name" value="BETA-MANNOSIDASE"/>
    <property type="match status" value="1"/>
</dbReference>
<dbReference type="EMBL" id="JARLKY010000023">
    <property type="protein sequence ID" value="MEC0227662.1"/>
    <property type="molecule type" value="Genomic_DNA"/>
</dbReference>
<dbReference type="Proteomes" id="UP001338137">
    <property type="component" value="Unassembled WGS sequence"/>
</dbReference>
<reference evidence="5 6" key="1">
    <citation type="submission" date="2023-03" db="EMBL/GenBank/DDBJ databases">
        <title>Bacillus Genome Sequencing.</title>
        <authorList>
            <person name="Dunlap C."/>
        </authorList>
    </citation>
    <scope>NUCLEOTIDE SEQUENCE [LARGE SCALE GENOMIC DNA]</scope>
    <source>
        <strain evidence="5 6">BD-533</strain>
    </source>
</reference>
<dbReference type="RefSeq" id="WP_326071962.1">
    <property type="nucleotide sequence ID" value="NZ_JARLKY010000023.1"/>
</dbReference>
<keyword evidence="2" id="KW-0378">Hydrolase</keyword>
<evidence type="ECO:0000256" key="3">
    <source>
        <dbReference type="ARBA" id="ARBA00023295"/>
    </source>
</evidence>
<comment type="caution">
    <text evidence="5">The sequence shown here is derived from an EMBL/GenBank/DDBJ whole genome shotgun (WGS) entry which is preliminary data.</text>
</comment>
<sequence>MTATGYKGGQIVGVKRVATTEVPSQIQLMPDRMTIQADGKDVSVIRVAVADEIGRVVPMADNEIHFTVEGPGSIIGVGNGNPSSHEPDKANRRRAFNGYCLVLVQSHGTAGIIRLRASSAGLVTKVIDIETV</sequence>